<dbReference type="Proteomes" id="UP000006362">
    <property type="component" value="Chromosome"/>
</dbReference>
<evidence type="ECO:0000313" key="3">
    <source>
        <dbReference type="Proteomes" id="UP000006362"/>
    </source>
</evidence>
<dbReference type="SMART" id="SM00530">
    <property type="entry name" value="HTH_XRE"/>
    <property type="match status" value="1"/>
</dbReference>
<dbReference type="InterPro" id="IPR001387">
    <property type="entry name" value="Cro/C1-type_HTH"/>
</dbReference>
<dbReference type="HOGENOM" id="CLU_2439782_0_0_0"/>
<proteinExistence type="predicted"/>
<dbReference type="Gene3D" id="1.10.260.40">
    <property type="entry name" value="lambda repressor-like DNA-binding domains"/>
    <property type="match status" value="1"/>
</dbReference>
<evidence type="ECO:0000259" key="1">
    <source>
        <dbReference type="PROSITE" id="PS50943"/>
    </source>
</evidence>
<dbReference type="RefSeq" id="WP_013538412.1">
    <property type="nucleotide sequence ID" value="NC_014926.1"/>
</dbReference>
<protein>
    <submittedName>
        <fullName evidence="2">Helix-turn-helix domain protein</fullName>
    </submittedName>
</protein>
<organism evidence="2 3">
    <name type="scientific">Thermovibrio ammonificans (strain DSM 15698 / JCM 12110 / HB-1)</name>
    <dbReference type="NCBI Taxonomy" id="648996"/>
    <lineage>
        <taxon>Bacteria</taxon>
        <taxon>Pseudomonadati</taxon>
        <taxon>Aquificota</taxon>
        <taxon>Aquificia</taxon>
        <taxon>Desulfurobacteriales</taxon>
        <taxon>Desulfurobacteriaceae</taxon>
        <taxon>Thermovibrio</taxon>
    </lineage>
</organism>
<reference evidence="2" key="1">
    <citation type="submission" date="2011-01" db="EMBL/GenBank/DDBJ databases">
        <title>Complete sequence of chromosome of Thermovibrio ammonificans HB-1.</title>
        <authorList>
            <consortium name="US DOE Joint Genome Institute"/>
            <person name="Lucas S."/>
            <person name="Copeland A."/>
            <person name="Lapidus A."/>
            <person name="Cheng J.-F."/>
            <person name="Goodwin L."/>
            <person name="Pitluck S."/>
            <person name="Davenport K."/>
            <person name="Detter J.C."/>
            <person name="Han C."/>
            <person name="Tapia R."/>
            <person name="Land M."/>
            <person name="Hauser L."/>
            <person name="Kyrpides N."/>
            <person name="Ivanova N."/>
            <person name="Ovchinnikova G."/>
            <person name="Vetriani C."/>
            <person name="Woyke T."/>
        </authorList>
    </citation>
    <scope>NUCLEOTIDE SEQUENCE [LARGE SCALE GENOMIC DNA]</scope>
    <source>
        <strain evidence="2">HB-1</strain>
    </source>
</reference>
<dbReference type="AlphaFoldDB" id="E8T5H3"/>
<dbReference type="GO" id="GO:0003677">
    <property type="term" value="F:DNA binding"/>
    <property type="evidence" value="ECO:0007669"/>
    <property type="project" value="InterPro"/>
</dbReference>
<gene>
    <name evidence="2" type="ordered locus">Theam_1671</name>
</gene>
<dbReference type="PROSITE" id="PS50943">
    <property type="entry name" value="HTH_CROC1"/>
    <property type="match status" value="1"/>
</dbReference>
<dbReference type="InterPro" id="IPR010982">
    <property type="entry name" value="Lambda_DNA-bd_dom_sf"/>
</dbReference>
<dbReference type="eggNOG" id="COG1396">
    <property type="taxonomic scope" value="Bacteria"/>
</dbReference>
<dbReference type="STRING" id="648996.Theam_1671"/>
<evidence type="ECO:0000313" key="2">
    <source>
        <dbReference type="EMBL" id="ADU97627.1"/>
    </source>
</evidence>
<dbReference type="SUPFAM" id="SSF47413">
    <property type="entry name" value="lambda repressor-like DNA-binding domains"/>
    <property type="match status" value="1"/>
</dbReference>
<dbReference type="Pfam" id="PF01381">
    <property type="entry name" value="HTH_3"/>
    <property type="match status" value="1"/>
</dbReference>
<name>E8T5H3_THEA1</name>
<sequence length="90" mass="10075">MSIKELLNSYEFDPEFIYEGLKHDLAEQLKELMESKGISKKELAERMGVSPSYITRIFGADNISLKTVAKVLAALEVNGRISLTPSKREG</sequence>
<dbReference type="EMBL" id="CP002444">
    <property type="protein sequence ID" value="ADU97627.1"/>
    <property type="molecule type" value="Genomic_DNA"/>
</dbReference>
<dbReference type="KEGG" id="tam:Theam_1671"/>
<dbReference type="CDD" id="cd00093">
    <property type="entry name" value="HTH_XRE"/>
    <property type="match status" value="1"/>
</dbReference>
<keyword evidence="3" id="KW-1185">Reference proteome</keyword>
<accession>E8T5H3</accession>
<dbReference type="OrthoDB" id="14949at2"/>
<feature type="domain" description="HTH cro/C1-type" evidence="1">
    <location>
        <begin position="29"/>
        <end position="82"/>
    </location>
</feature>